<dbReference type="RefSeq" id="WP_127164206.1">
    <property type="nucleotide sequence ID" value="NZ_CP029822.1"/>
</dbReference>
<dbReference type="InterPro" id="IPR021530">
    <property type="entry name" value="AllH-like"/>
</dbReference>
<dbReference type="EMBL" id="CP029822">
    <property type="protein sequence ID" value="AZS51452.1"/>
    <property type="molecule type" value="Genomic_DNA"/>
</dbReference>
<evidence type="ECO:0000313" key="2">
    <source>
        <dbReference type="Proteomes" id="UP000273143"/>
    </source>
</evidence>
<dbReference type="KEGG" id="emo:DM558_12035"/>
<keyword evidence="2" id="KW-1185">Reference proteome</keyword>
<sequence length="276" mass="30705">MIIEALETSCHITNLTSQLSCNGIYNNAINFLNQSQQLITLHRQGKGLSPMGWVLANNDFNFVAQHTQLNSMMSCHEGQLTIQPSINVVCQYHTNLTVPPAPFDHFKVLEKLLLVLPKTTLTGLYGALCNYQQTILLEDNCELIETFSQWLNGEQINWENYIGKGPGLTPSSDDMLTGMLFVAYACYKEKIQSLVPFFKGTPDLSLLTTSVSKNYLYYASQSIFSSYLIKLANQLANNEVSLHTLFELLDVGHHSGADTLLGIILGCHAIKNSYCA</sequence>
<dbReference type="Pfam" id="PF11392">
    <property type="entry name" value="AllH"/>
    <property type="match status" value="1"/>
</dbReference>
<protein>
    <submittedName>
        <fullName evidence="1">DUF2877 domain-containing protein</fullName>
    </submittedName>
</protein>
<name>A0A3Q9JME3_9GAMM</name>
<dbReference type="Proteomes" id="UP000273143">
    <property type="component" value="Chromosome"/>
</dbReference>
<accession>A0A3Q9JME3</accession>
<dbReference type="AlphaFoldDB" id="A0A3Q9JME3"/>
<organism evidence="1 2">
    <name type="scientific">Entomomonas moraniae</name>
    <dbReference type="NCBI Taxonomy" id="2213226"/>
    <lineage>
        <taxon>Bacteria</taxon>
        <taxon>Pseudomonadati</taxon>
        <taxon>Pseudomonadota</taxon>
        <taxon>Gammaproteobacteria</taxon>
        <taxon>Pseudomonadales</taxon>
        <taxon>Pseudomonadaceae</taxon>
        <taxon>Entomomonas</taxon>
    </lineage>
</organism>
<reference evidence="2" key="1">
    <citation type="submission" date="2018-06" db="EMBL/GenBank/DDBJ databases">
        <title>Complete genome of Pseudomonas insecticola strain QZS01.</title>
        <authorList>
            <person name="Wang J."/>
            <person name="Su Q."/>
        </authorList>
    </citation>
    <scope>NUCLEOTIDE SEQUENCE [LARGE SCALE GENOMIC DNA]</scope>
    <source>
        <strain evidence="2">QZS01</strain>
    </source>
</reference>
<evidence type="ECO:0000313" key="1">
    <source>
        <dbReference type="EMBL" id="AZS51452.1"/>
    </source>
</evidence>
<proteinExistence type="predicted"/>
<gene>
    <name evidence="1" type="ORF">DM558_12035</name>
</gene>